<evidence type="ECO:0000256" key="1">
    <source>
        <dbReference type="ARBA" id="ARBA00022679"/>
    </source>
</evidence>
<dbReference type="GO" id="GO:0004792">
    <property type="term" value="F:thiosulfate-cyanide sulfurtransferase activity"/>
    <property type="evidence" value="ECO:0007669"/>
    <property type="project" value="TreeGrafter"/>
</dbReference>
<dbReference type="CDD" id="cd00158">
    <property type="entry name" value="RHOD"/>
    <property type="match status" value="1"/>
</dbReference>
<keyword evidence="2" id="KW-0677">Repeat</keyword>
<keyword evidence="5" id="KW-1185">Reference proteome</keyword>
<dbReference type="PANTHER" id="PTHR11364:SF27">
    <property type="entry name" value="SULFURTRANSFERASE"/>
    <property type="match status" value="1"/>
</dbReference>
<evidence type="ECO:0000313" key="5">
    <source>
        <dbReference type="Proteomes" id="UP000425411"/>
    </source>
</evidence>
<dbReference type="CDD" id="cd01448">
    <property type="entry name" value="TST_Repeat_1"/>
    <property type="match status" value="1"/>
</dbReference>
<dbReference type="InterPro" id="IPR045078">
    <property type="entry name" value="TST/MPST-like"/>
</dbReference>
<name>A0AAP9HDW7_9BACL</name>
<dbReference type="SMART" id="SM00450">
    <property type="entry name" value="RHOD"/>
    <property type="match status" value="3"/>
</dbReference>
<dbReference type="RefSeq" id="WP_004634003.1">
    <property type="nucleotide sequence ID" value="NZ_CP046314.1"/>
</dbReference>
<organism evidence="4 5">
    <name type="scientific">Gemella morbillorum</name>
    <dbReference type="NCBI Taxonomy" id="29391"/>
    <lineage>
        <taxon>Bacteria</taxon>
        <taxon>Bacillati</taxon>
        <taxon>Bacillota</taxon>
        <taxon>Bacilli</taxon>
        <taxon>Bacillales</taxon>
        <taxon>Gemellaceae</taxon>
        <taxon>Gemella</taxon>
    </lineage>
</organism>
<dbReference type="InterPro" id="IPR001763">
    <property type="entry name" value="Rhodanese-like_dom"/>
</dbReference>
<reference evidence="4 5" key="1">
    <citation type="submission" date="2019-11" db="EMBL/GenBank/DDBJ databases">
        <title>FDA dAtabase for Regulatory Grade micrObial Sequences (FDA-ARGOS): Supporting development and validation of Infectious Disease Dx tests.</title>
        <authorList>
            <person name="Turner S."/>
            <person name="Byrd R."/>
            <person name="Tallon L."/>
            <person name="Sadzewicz L."/>
            <person name="Vavikolanu K."/>
            <person name="Mehta A."/>
            <person name="Aluvathingal J."/>
            <person name="Nadendla S."/>
            <person name="Myers T."/>
            <person name="Yan Y."/>
            <person name="Sichtig H."/>
        </authorList>
    </citation>
    <scope>NUCLEOTIDE SEQUENCE [LARGE SCALE GENOMIC DNA]</scope>
    <source>
        <strain evidence="4 5">FDAARGOS_741</strain>
    </source>
</reference>
<dbReference type="EMBL" id="CP046314">
    <property type="protein sequence ID" value="QGS09009.1"/>
    <property type="molecule type" value="Genomic_DNA"/>
</dbReference>
<feature type="domain" description="Rhodanese" evidence="3">
    <location>
        <begin position="49"/>
        <end position="151"/>
    </location>
</feature>
<sequence length="463" mass="52007">MKNFKKIGAIFLASGLVLSGCSTKDANTSQGEKKEIKTISLDDFTKNLGGSEYQFVDTRSDEAYNGFKTDGIKNGGHLKNSIQYSASFIGKVNKDKEAKFVSDKGLDKNKKIVVYDTNKENVAKVSDKLATLGYDVYKFEDYKKFADNDANKDNLVTYPEYQNLVSPEWVKSIQDGKTPETYTNKDNYSIFEVSWGEGDKAINYKEHIKGAYHFNTDWIEDGPVWNLRSADEIKTNLLKQGITSDKTIILYSDDASAAFRVNWALRWAGVKDVRIMNGSLKNWKEAGYKTETAANTPKAASNFGVNIPAHPEYNISRAKEMAEKVKNEGIKLVSIRAWDEHLGKTSGYDYIEKAGEPKGAIFGFAGDNKGDMSDYMDPDGTLRNPQEIYNLWKGQGIAETDKIALYCGTGWRNAIPWFMTQLTGRANTYFYDGGWNDWQLDSSLPVDINKDKGSKPDSKNDYK</sequence>
<evidence type="ECO:0000313" key="4">
    <source>
        <dbReference type="EMBL" id="QGS09009.1"/>
    </source>
</evidence>
<dbReference type="SUPFAM" id="SSF52821">
    <property type="entry name" value="Rhodanese/Cell cycle control phosphatase"/>
    <property type="match status" value="3"/>
</dbReference>
<keyword evidence="1" id="KW-0808">Transferase</keyword>
<dbReference type="PROSITE" id="PS50206">
    <property type="entry name" value="RHODANESE_3"/>
    <property type="match status" value="3"/>
</dbReference>
<dbReference type="InterPro" id="IPR018247">
    <property type="entry name" value="EF_Hand_1_Ca_BS"/>
</dbReference>
<protein>
    <submittedName>
        <fullName evidence="4">Sulfurtransferase</fullName>
    </submittedName>
</protein>
<dbReference type="PROSITE" id="PS51257">
    <property type="entry name" value="PROKAR_LIPOPROTEIN"/>
    <property type="match status" value="1"/>
</dbReference>
<dbReference type="AlphaFoldDB" id="A0AAP9HDW7"/>
<proteinExistence type="predicted"/>
<evidence type="ECO:0000256" key="2">
    <source>
        <dbReference type="ARBA" id="ARBA00022737"/>
    </source>
</evidence>
<dbReference type="InterPro" id="IPR036873">
    <property type="entry name" value="Rhodanese-like_dom_sf"/>
</dbReference>
<dbReference type="PANTHER" id="PTHR11364">
    <property type="entry name" value="THIOSULFATE SULFERTANSFERASE"/>
    <property type="match status" value="1"/>
</dbReference>
<evidence type="ECO:0000259" key="3">
    <source>
        <dbReference type="PROSITE" id="PS50206"/>
    </source>
</evidence>
<feature type="domain" description="Rhodanese" evidence="3">
    <location>
        <begin position="205"/>
        <end position="292"/>
    </location>
</feature>
<feature type="domain" description="Rhodanese" evidence="3">
    <location>
        <begin position="326"/>
        <end position="447"/>
    </location>
</feature>
<dbReference type="Pfam" id="PF00581">
    <property type="entry name" value="Rhodanese"/>
    <property type="match status" value="3"/>
</dbReference>
<dbReference type="Proteomes" id="UP000425411">
    <property type="component" value="Chromosome"/>
</dbReference>
<dbReference type="PROSITE" id="PS00018">
    <property type="entry name" value="EF_HAND_1"/>
    <property type="match status" value="1"/>
</dbReference>
<gene>
    <name evidence="4" type="ORF">FOC49_03550</name>
</gene>
<accession>A0AAP9HDW7</accession>
<dbReference type="Gene3D" id="3.40.250.10">
    <property type="entry name" value="Rhodanese-like domain"/>
    <property type="match status" value="3"/>
</dbReference>